<dbReference type="EC" id="2.4.2.-" evidence="9"/>
<dbReference type="Gene3D" id="3.90.228.10">
    <property type="match status" value="1"/>
</dbReference>
<dbReference type="PANTHER" id="PTHR10459:SF60">
    <property type="entry name" value="POLY [ADP-RIBOSE] POLYMERASE 2"/>
    <property type="match status" value="1"/>
</dbReference>
<dbReference type="InterPro" id="IPR012317">
    <property type="entry name" value="Poly(ADP-ribose)pol_cat_dom"/>
</dbReference>
<dbReference type="SUPFAM" id="SSF56399">
    <property type="entry name" value="ADP-ribosylation"/>
    <property type="match status" value="1"/>
</dbReference>
<proteinExistence type="inferred from homology"/>
<dbReference type="PROSITE" id="PS51977">
    <property type="entry name" value="WGR"/>
    <property type="match status" value="1"/>
</dbReference>
<dbReference type="EMBL" id="MCFI01000024">
    <property type="protein sequence ID" value="ORY76107.1"/>
    <property type="molecule type" value="Genomic_DNA"/>
</dbReference>
<feature type="compositionally biased region" description="Low complexity" evidence="10">
    <location>
        <begin position="114"/>
        <end position="129"/>
    </location>
</feature>
<evidence type="ECO:0000256" key="1">
    <source>
        <dbReference type="ARBA" id="ARBA00004123"/>
    </source>
</evidence>
<evidence type="ECO:0000259" key="11">
    <source>
        <dbReference type="PROSITE" id="PS50172"/>
    </source>
</evidence>
<dbReference type="Proteomes" id="UP000193685">
    <property type="component" value="Unassembled WGS sequence"/>
</dbReference>
<dbReference type="InterPro" id="IPR001357">
    <property type="entry name" value="BRCT_dom"/>
</dbReference>
<evidence type="ECO:0000256" key="2">
    <source>
        <dbReference type="ARBA" id="ARBA00022676"/>
    </source>
</evidence>
<feature type="domain" description="PARP alpha-helical" evidence="13">
    <location>
        <begin position="364"/>
        <end position="483"/>
    </location>
</feature>
<dbReference type="RefSeq" id="XP_040722560.1">
    <property type="nucleotide sequence ID" value="XM_040866256.1"/>
</dbReference>
<accession>A0A1Y2EX83</accession>
<dbReference type="Gene3D" id="3.40.50.10190">
    <property type="entry name" value="BRCT domain"/>
    <property type="match status" value="1"/>
</dbReference>
<dbReference type="Pfam" id="PF05406">
    <property type="entry name" value="WGR"/>
    <property type="match status" value="1"/>
</dbReference>
<feature type="domain" description="PARP catalytic" evidence="12">
    <location>
        <begin position="495"/>
        <end position="726"/>
    </location>
</feature>
<protein>
    <recommendedName>
        <fullName evidence="9">Poly [ADP-ribose] polymerase</fullName>
        <shortName evidence="9">PARP</shortName>
        <ecNumber evidence="9">2.4.2.-</ecNumber>
    </recommendedName>
</protein>
<dbReference type="InterPro" id="IPR036930">
    <property type="entry name" value="WGR_dom_sf"/>
</dbReference>
<dbReference type="SMART" id="SM00773">
    <property type="entry name" value="WGR"/>
    <property type="match status" value="1"/>
</dbReference>
<dbReference type="InterPro" id="IPR008893">
    <property type="entry name" value="WGR_domain"/>
</dbReference>
<evidence type="ECO:0000256" key="5">
    <source>
        <dbReference type="ARBA" id="ARBA00023027"/>
    </source>
</evidence>
<dbReference type="GO" id="GO:0070212">
    <property type="term" value="P:protein poly-ADP-ribosylation"/>
    <property type="evidence" value="ECO:0007669"/>
    <property type="project" value="TreeGrafter"/>
</dbReference>
<evidence type="ECO:0000256" key="7">
    <source>
        <dbReference type="ARBA" id="ARBA00024347"/>
    </source>
</evidence>
<evidence type="ECO:0000256" key="9">
    <source>
        <dbReference type="RuleBase" id="RU362114"/>
    </source>
</evidence>
<dbReference type="Gene3D" id="1.20.142.10">
    <property type="entry name" value="Poly(ADP-ribose) polymerase, regulatory domain"/>
    <property type="match status" value="1"/>
</dbReference>
<evidence type="ECO:0000313" key="15">
    <source>
        <dbReference type="EMBL" id="ORY76107.1"/>
    </source>
</evidence>
<feature type="compositionally biased region" description="Polar residues" evidence="10">
    <location>
        <begin position="96"/>
        <end position="113"/>
    </location>
</feature>
<comment type="caution">
    <text evidence="15">The sequence shown here is derived from an EMBL/GenBank/DDBJ whole genome shotgun (WGS) entry which is preliminary data.</text>
</comment>
<comment type="subcellular location">
    <subcellularLocation>
        <location evidence="1">Nucleus</location>
    </subcellularLocation>
</comment>
<dbReference type="AlphaFoldDB" id="A0A1Y2EX83"/>
<feature type="domain" description="BRCT" evidence="11">
    <location>
        <begin position="1"/>
        <end position="80"/>
    </location>
</feature>
<evidence type="ECO:0000259" key="12">
    <source>
        <dbReference type="PROSITE" id="PS51059"/>
    </source>
</evidence>
<dbReference type="STRING" id="56484.A0A1Y2EX83"/>
<comment type="similarity">
    <text evidence="7">Belongs to the ARTD/PARP family.</text>
</comment>
<comment type="catalytic activity">
    <reaction evidence="8">
        <text>NAD(+) + (ADP-D-ribosyl)n-acceptor = nicotinamide + (ADP-D-ribosyl)n+1-acceptor + H(+).</text>
        <dbReference type="EC" id="2.4.2.30"/>
    </reaction>
</comment>
<keyword evidence="3 9" id="KW-0808">Transferase</keyword>
<dbReference type="GO" id="GO:0003950">
    <property type="term" value="F:NAD+ poly-ADP-ribosyltransferase activity"/>
    <property type="evidence" value="ECO:0007669"/>
    <property type="project" value="UniProtKB-UniRule"/>
</dbReference>
<feature type="region of interest" description="Disordered" evidence="10">
    <location>
        <begin position="169"/>
        <end position="197"/>
    </location>
</feature>
<organism evidence="15 16">
    <name type="scientific">Protomyces lactucae-debilis</name>
    <dbReference type="NCBI Taxonomy" id="2754530"/>
    <lineage>
        <taxon>Eukaryota</taxon>
        <taxon>Fungi</taxon>
        <taxon>Dikarya</taxon>
        <taxon>Ascomycota</taxon>
        <taxon>Taphrinomycotina</taxon>
        <taxon>Taphrinomycetes</taxon>
        <taxon>Taphrinales</taxon>
        <taxon>Protomycetaceae</taxon>
        <taxon>Protomyces</taxon>
    </lineage>
</organism>
<dbReference type="SUPFAM" id="SSF47587">
    <property type="entry name" value="Domain of poly(ADP-ribose) polymerase"/>
    <property type="match status" value="1"/>
</dbReference>
<dbReference type="PROSITE" id="PS51059">
    <property type="entry name" value="PARP_CATALYTIC"/>
    <property type="match status" value="1"/>
</dbReference>
<dbReference type="SMART" id="SM00292">
    <property type="entry name" value="BRCT"/>
    <property type="match status" value="1"/>
</dbReference>
<dbReference type="PROSITE" id="PS50172">
    <property type="entry name" value="BRCT"/>
    <property type="match status" value="1"/>
</dbReference>
<evidence type="ECO:0000259" key="13">
    <source>
        <dbReference type="PROSITE" id="PS51060"/>
    </source>
</evidence>
<dbReference type="Gene3D" id="2.20.140.10">
    <property type="entry name" value="WGR domain"/>
    <property type="match status" value="1"/>
</dbReference>
<evidence type="ECO:0000256" key="6">
    <source>
        <dbReference type="ARBA" id="ARBA00023242"/>
    </source>
</evidence>
<dbReference type="InterPro" id="IPR036420">
    <property type="entry name" value="BRCT_dom_sf"/>
</dbReference>
<sequence length="726" mass="80497">MSALDDLVFVLWGRFTGTTHAALTQRIISHGGLIEKDLDLATHLLCDAPGSRLQEAEAFQADGGTWVDLAWLEERLKPRRTTRRSSQDTLLPPTKSVKSTKLSLAPSSHVQAGSSSTATAAAAASSTTTPHSNVSSLRPTAPPFTPATLKTTAKKRRASVSLSPLLSFFTKGPASPQPTTAPSRKKRKTDNVLHDTGVPSTQSLGLVDLTADDVDGPLDDCIVPLDELYLGSAQDQVLIDEGGIWDAMLNQTDIASNKNKYYAIQIIKRASNTQGGFAVFSRWGRVGIRGQSQLHTCYSVEEAKDFFRRKFKEKTRIAWADRHVPLHFQAANRYVFISREYQRKSAASAPNSPEKKRGALAAAQSKLNPAVQSLLTLLFDVGRMEEEMREQGVNIQELPLGRLTKQQIRKGFLVLAEISDEIIKAKPNETDLLNLSSRFYSQIPHRAKGTARPAVIRTAACVKKKLSLLQSLEDLRVGTDLLEEKMDEATTLPVHRLDANYEKLKCKIDPLPATDIRYKMIQQYVDFTHNGVLPDWGTSHKIQVDAIFSLQSELDARFMPFSREPNRQLLWHCSRIGNFTGILSKGLRIAPKEAPSSGFRLGKGIYFTNTLQKAQQYCYASSYPSDQCMLLCEVALGESQRRLYDDYTASSLEAGKSSTWGVGVTQHDEADHVTMEDGVLVPMGKSIMAAEFGEMECSAFTWNELVVYDVARVRPRFLLKTTFLKV</sequence>
<dbReference type="GO" id="GO:0016779">
    <property type="term" value="F:nucleotidyltransferase activity"/>
    <property type="evidence" value="ECO:0007669"/>
    <property type="project" value="UniProtKB-KW"/>
</dbReference>
<dbReference type="InterPro" id="IPR050800">
    <property type="entry name" value="ARTD/PARP"/>
</dbReference>
<keyword evidence="4" id="KW-0548">Nucleotidyltransferase</keyword>
<dbReference type="GeneID" id="63782855"/>
<evidence type="ECO:0000256" key="10">
    <source>
        <dbReference type="SAM" id="MobiDB-lite"/>
    </source>
</evidence>
<dbReference type="Pfam" id="PF02877">
    <property type="entry name" value="PARP_reg"/>
    <property type="match status" value="1"/>
</dbReference>
<evidence type="ECO:0000256" key="3">
    <source>
        <dbReference type="ARBA" id="ARBA00022679"/>
    </source>
</evidence>
<dbReference type="GO" id="GO:1990404">
    <property type="term" value="F:NAD+-protein mono-ADP-ribosyltransferase activity"/>
    <property type="evidence" value="ECO:0007669"/>
    <property type="project" value="TreeGrafter"/>
</dbReference>
<dbReference type="GO" id="GO:0006302">
    <property type="term" value="P:double-strand break repair"/>
    <property type="evidence" value="ECO:0007669"/>
    <property type="project" value="TreeGrafter"/>
</dbReference>
<feature type="region of interest" description="Disordered" evidence="10">
    <location>
        <begin position="79"/>
        <end position="156"/>
    </location>
</feature>
<evidence type="ECO:0000256" key="8">
    <source>
        <dbReference type="ARBA" id="ARBA00033987"/>
    </source>
</evidence>
<name>A0A1Y2EX83_PROLT</name>
<feature type="domain" description="WGR" evidence="14">
    <location>
        <begin position="234"/>
        <end position="335"/>
    </location>
</feature>
<dbReference type="CDD" id="cd01437">
    <property type="entry name" value="parp_like"/>
    <property type="match status" value="1"/>
</dbReference>
<evidence type="ECO:0000256" key="4">
    <source>
        <dbReference type="ARBA" id="ARBA00022695"/>
    </source>
</evidence>
<dbReference type="GO" id="GO:0005730">
    <property type="term" value="C:nucleolus"/>
    <property type="evidence" value="ECO:0007669"/>
    <property type="project" value="TreeGrafter"/>
</dbReference>
<dbReference type="OMA" id="HHITTDN"/>
<dbReference type="PANTHER" id="PTHR10459">
    <property type="entry name" value="DNA LIGASE"/>
    <property type="match status" value="1"/>
</dbReference>
<gene>
    <name evidence="15" type="ORF">BCR37DRAFT_169667</name>
</gene>
<keyword evidence="5 9" id="KW-0520">NAD</keyword>
<keyword evidence="2 9" id="KW-0328">Glycosyltransferase</keyword>
<dbReference type="PROSITE" id="PS51060">
    <property type="entry name" value="PARP_ALPHA_HD"/>
    <property type="match status" value="1"/>
</dbReference>
<dbReference type="InterPro" id="IPR004102">
    <property type="entry name" value="Poly(ADP-ribose)pol_reg_dom"/>
</dbReference>
<dbReference type="SUPFAM" id="SSF142921">
    <property type="entry name" value="WGR domain-like"/>
    <property type="match status" value="1"/>
</dbReference>
<reference evidence="15 16" key="1">
    <citation type="submission" date="2016-07" db="EMBL/GenBank/DDBJ databases">
        <title>Pervasive Adenine N6-methylation of Active Genes in Fungi.</title>
        <authorList>
            <consortium name="DOE Joint Genome Institute"/>
            <person name="Mondo S.J."/>
            <person name="Dannebaum R.O."/>
            <person name="Kuo R.C."/>
            <person name="Labutti K."/>
            <person name="Haridas S."/>
            <person name="Kuo A."/>
            <person name="Salamov A."/>
            <person name="Ahrendt S.R."/>
            <person name="Lipzen A."/>
            <person name="Sullivan W."/>
            <person name="Andreopoulos W.B."/>
            <person name="Clum A."/>
            <person name="Lindquist E."/>
            <person name="Daum C."/>
            <person name="Ramamoorthy G.K."/>
            <person name="Gryganskyi A."/>
            <person name="Culley D."/>
            <person name="Magnuson J.K."/>
            <person name="James T.Y."/>
            <person name="O'Malley M.A."/>
            <person name="Stajich J.E."/>
            <person name="Spatafora J.W."/>
            <person name="Visel A."/>
            <person name="Grigoriev I.V."/>
        </authorList>
    </citation>
    <scope>NUCLEOTIDE SEQUENCE [LARGE SCALE GENOMIC DNA]</scope>
    <source>
        <strain evidence="15 16">12-1054</strain>
    </source>
</reference>
<dbReference type="Pfam" id="PF00644">
    <property type="entry name" value="PARP"/>
    <property type="match status" value="1"/>
</dbReference>
<evidence type="ECO:0000313" key="16">
    <source>
        <dbReference type="Proteomes" id="UP000193685"/>
    </source>
</evidence>
<dbReference type="InterPro" id="IPR036616">
    <property type="entry name" value="Poly(ADP-ribose)pol_reg_dom_sf"/>
</dbReference>
<dbReference type="CDD" id="cd07997">
    <property type="entry name" value="WGR_PARP"/>
    <property type="match status" value="1"/>
</dbReference>
<evidence type="ECO:0000259" key="14">
    <source>
        <dbReference type="PROSITE" id="PS51977"/>
    </source>
</evidence>
<dbReference type="SUPFAM" id="SSF52113">
    <property type="entry name" value="BRCT domain"/>
    <property type="match status" value="1"/>
</dbReference>
<keyword evidence="16" id="KW-1185">Reference proteome</keyword>
<keyword evidence="6" id="KW-0539">Nucleus</keyword>
<dbReference type="OrthoDB" id="2017365at2759"/>
<dbReference type="FunFam" id="2.20.140.10:FF:000001">
    <property type="entry name" value="Poly [ADP-ribose] polymerase"/>
    <property type="match status" value="1"/>
</dbReference>